<evidence type="ECO:0000256" key="5">
    <source>
        <dbReference type="ARBA" id="ARBA00022989"/>
    </source>
</evidence>
<keyword evidence="5 7" id="KW-1133">Transmembrane helix</keyword>
<dbReference type="PANTHER" id="PTHR33362:SF2">
    <property type="entry name" value="TRAP TRANSPORTER LARGE PERMEASE PROTEIN"/>
    <property type="match status" value="1"/>
</dbReference>
<accession>A0A248LHC4</accession>
<dbReference type="EMBL" id="JAJAXM010000015">
    <property type="protein sequence ID" value="MCG9026112.1"/>
    <property type="molecule type" value="Genomic_DNA"/>
</dbReference>
<dbReference type="OrthoDB" id="9777699at2"/>
<dbReference type="InterPro" id="IPR004681">
    <property type="entry name" value="TRAP_DctM"/>
</dbReference>
<dbReference type="RefSeq" id="WP_088860408.1">
    <property type="nucleotide sequence ID" value="NZ_CP022115.1"/>
</dbReference>
<feature type="transmembrane region" description="Helical" evidence="7">
    <location>
        <begin position="168"/>
        <end position="192"/>
    </location>
</feature>
<gene>
    <name evidence="10" type="ORF">LH440_09410</name>
    <name evidence="9" type="ORF">LHGZ1_1104</name>
</gene>
<feature type="transmembrane region" description="Helical" evidence="7">
    <location>
        <begin position="310"/>
        <end position="339"/>
    </location>
</feature>
<feature type="transmembrane region" description="Helical" evidence="7">
    <location>
        <begin position="237"/>
        <end position="254"/>
    </location>
</feature>
<sequence>MLPALVLLFGVAIGLPVFLVLLAAVLSSTLLDPSIPDLVIIQRAFAGLDSFPLMAIPLFVLGGELMVQTGVAARIMKLATLVFGHIRGGLALAVVGGCTFFSSISGSAPATVLTVGKLSGKSLVDAGYSRNFMLGLLLSCGGLGIVIPPSIFLIVFGVVTGTSIAQLFYWSLLAGLLFAGVFAVCAIIYARMRDFPVLPRPVRAEFVRVLRDALPSLLIPLLVIGGVSSGVTTPTEAGVTVIAYVLLLDAFLYHELDRSKLVRVFRDGALTTAKVMIILSAAAALSWLITASGVAAGLDQWFGGFESKWTFLLVANLVFLVGGMFLDATSLGVIVGPLLVAAGMQYGIPPVAIGVILGVNGAIGMYTPPFGLNLFVAPEVGGGSLESTVRTLIPFYWVSLLALVLVNAMAVLVI</sequence>
<keyword evidence="2" id="KW-1003">Cell membrane</keyword>
<protein>
    <recommendedName>
        <fullName evidence="7">TRAP transporter large permease protein</fullName>
    </recommendedName>
</protein>
<evidence type="ECO:0000313" key="12">
    <source>
        <dbReference type="Proteomes" id="UP001200247"/>
    </source>
</evidence>
<feature type="domain" description="TRAP C4-dicarboxylate transport system permease DctM subunit" evidence="8">
    <location>
        <begin position="6"/>
        <end position="409"/>
    </location>
</feature>
<dbReference type="PIRSF" id="PIRSF006066">
    <property type="entry name" value="HI0050"/>
    <property type="match status" value="1"/>
</dbReference>
<reference evidence="10 12" key="4">
    <citation type="submission" date="2021-10" db="EMBL/GenBank/DDBJ databases">
        <title>Whole-genome sequencing analysis of Laribacter hongkongensis: virulence gene profiles, carbohydrate-active enzyme prediction, and antimicrobial resistance characterization.</title>
        <authorList>
            <person name="Yuan P."/>
            <person name="Zhan Y."/>
            <person name="Chen D."/>
        </authorList>
    </citation>
    <scope>NUCLEOTIDE SEQUENCE [LARGE SCALE GENOMIC DNA]</scope>
    <source>
        <strain evidence="10 12">W67</strain>
    </source>
</reference>
<evidence type="ECO:0000256" key="6">
    <source>
        <dbReference type="ARBA" id="ARBA00023136"/>
    </source>
</evidence>
<comment type="subcellular location">
    <subcellularLocation>
        <location evidence="1 7">Cell inner membrane</location>
        <topology evidence="1 7">Multi-pass membrane protein</topology>
    </subcellularLocation>
</comment>
<evidence type="ECO:0000256" key="2">
    <source>
        <dbReference type="ARBA" id="ARBA00022475"/>
    </source>
</evidence>
<dbReference type="GO" id="GO:0005886">
    <property type="term" value="C:plasma membrane"/>
    <property type="evidence" value="ECO:0007669"/>
    <property type="project" value="UniProtKB-SubCell"/>
</dbReference>
<keyword evidence="3 7" id="KW-0997">Cell inner membrane</keyword>
<evidence type="ECO:0000313" key="11">
    <source>
        <dbReference type="Proteomes" id="UP000197424"/>
    </source>
</evidence>
<dbReference type="Proteomes" id="UP001200247">
    <property type="component" value="Unassembled WGS sequence"/>
</dbReference>
<feature type="transmembrane region" description="Helical" evidence="7">
    <location>
        <begin position="132"/>
        <end position="156"/>
    </location>
</feature>
<dbReference type="GO" id="GO:0022857">
    <property type="term" value="F:transmembrane transporter activity"/>
    <property type="evidence" value="ECO:0007669"/>
    <property type="project" value="UniProtKB-UniRule"/>
</dbReference>
<evidence type="ECO:0000259" key="8">
    <source>
        <dbReference type="Pfam" id="PF06808"/>
    </source>
</evidence>
<comment type="similarity">
    <text evidence="7">Belongs to the TRAP transporter large permease family.</text>
</comment>
<organism evidence="9 11">
    <name type="scientific">Laribacter hongkongensis</name>
    <dbReference type="NCBI Taxonomy" id="168471"/>
    <lineage>
        <taxon>Bacteria</taxon>
        <taxon>Pseudomonadati</taxon>
        <taxon>Pseudomonadota</taxon>
        <taxon>Betaproteobacteria</taxon>
        <taxon>Neisseriales</taxon>
        <taxon>Aquaspirillaceae</taxon>
        <taxon>Laribacter</taxon>
    </lineage>
</organism>
<keyword evidence="7" id="KW-0813">Transport</keyword>
<reference evidence="9" key="1">
    <citation type="journal article" date="2017" name="J. Antimicrob. Chemother.">
        <title>Emergence and genomic analysis of MDR Laribacter hongkongensis strain HLGZ1 from Guangzhou, China.</title>
        <authorList>
            <person name="Wu H.K."/>
            <person name="Chen J.H."/>
            <person name="Yang L."/>
            <person name="Li A.R."/>
            <person name="Su D.H."/>
            <person name="Lin Y.P."/>
            <person name="Chen D.Q."/>
        </authorList>
    </citation>
    <scope>NUCLEOTIDE SEQUENCE</scope>
    <source>
        <strain evidence="9">HLGZ1</strain>
    </source>
</reference>
<evidence type="ECO:0000256" key="4">
    <source>
        <dbReference type="ARBA" id="ARBA00022692"/>
    </source>
</evidence>
<evidence type="ECO:0000256" key="7">
    <source>
        <dbReference type="RuleBase" id="RU369079"/>
    </source>
</evidence>
<feature type="transmembrane region" description="Helical" evidence="7">
    <location>
        <begin position="275"/>
        <end position="298"/>
    </location>
</feature>
<evidence type="ECO:0000313" key="10">
    <source>
        <dbReference type="EMBL" id="MCG9026112.1"/>
    </source>
</evidence>
<dbReference type="InterPro" id="IPR010656">
    <property type="entry name" value="DctM"/>
</dbReference>
<dbReference type="NCBIfam" id="TIGR00786">
    <property type="entry name" value="dctM"/>
    <property type="match status" value="1"/>
</dbReference>
<comment type="subunit">
    <text evidence="7">The complex comprises the extracytoplasmic solute receptor protein and the two transmembrane proteins.</text>
</comment>
<reference evidence="9" key="3">
    <citation type="submission" date="2017-06" db="EMBL/GenBank/DDBJ databases">
        <authorList>
            <person name="Kim H.J."/>
            <person name="Triplett B.A."/>
        </authorList>
    </citation>
    <scope>NUCLEOTIDE SEQUENCE</scope>
    <source>
        <strain evidence="9">HLGZ1</strain>
    </source>
</reference>
<evidence type="ECO:0000256" key="1">
    <source>
        <dbReference type="ARBA" id="ARBA00004429"/>
    </source>
</evidence>
<comment type="caution">
    <text evidence="7">Lacks conserved residue(s) required for the propagation of feature annotation.</text>
</comment>
<feature type="transmembrane region" description="Helical" evidence="7">
    <location>
        <begin position="395"/>
        <end position="413"/>
    </location>
</feature>
<feature type="transmembrane region" description="Helical" evidence="7">
    <location>
        <begin position="51"/>
        <end position="67"/>
    </location>
</feature>
<keyword evidence="6 7" id="KW-0472">Membrane</keyword>
<name>A0A248LHC4_9NEIS</name>
<dbReference type="EMBL" id="CP022115">
    <property type="protein sequence ID" value="ASJ23935.1"/>
    <property type="molecule type" value="Genomic_DNA"/>
</dbReference>
<feature type="transmembrane region" description="Helical" evidence="7">
    <location>
        <begin position="351"/>
        <end position="375"/>
    </location>
</feature>
<dbReference type="Proteomes" id="UP000197424">
    <property type="component" value="Chromosome"/>
</dbReference>
<proteinExistence type="inferred from homology"/>
<dbReference type="Pfam" id="PF06808">
    <property type="entry name" value="DctM"/>
    <property type="match status" value="1"/>
</dbReference>
<evidence type="ECO:0000313" key="9">
    <source>
        <dbReference type="EMBL" id="ASJ23935.1"/>
    </source>
</evidence>
<dbReference type="AlphaFoldDB" id="A0A248LHC4"/>
<reference evidence="11" key="2">
    <citation type="submission" date="2017-06" db="EMBL/GenBank/DDBJ databases">
        <title>Whole genome sequence of Laribacter hongkongensis LHGZ1.</title>
        <authorList>
            <person name="Chen D."/>
            <person name="Wu H."/>
            <person name="Chen J."/>
        </authorList>
    </citation>
    <scope>NUCLEOTIDE SEQUENCE [LARGE SCALE GENOMIC DNA]</scope>
    <source>
        <strain evidence="11">LHGZ1</strain>
    </source>
</reference>
<keyword evidence="4 7" id="KW-0812">Transmembrane</keyword>
<comment type="function">
    <text evidence="7">Part of the tripartite ATP-independent periplasmic (TRAP) transport system.</text>
</comment>
<dbReference type="PANTHER" id="PTHR33362">
    <property type="entry name" value="SIALIC ACID TRAP TRANSPORTER PERMEASE PROTEIN SIAT-RELATED"/>
    <property type="match status" value="1"/>
</dbReference>
<evidence type="ECO:0000256" key="3">
    <source>
        <dbReference type="ARBA" id="ARBA00022519"/>
    </source>
</evidence>